<dbReference type="GO" id="GO:0005886">
    <property type="term" value="C:plasma membrane"/>
    <property type="evidence" value="ECO:0007669"/>
    <property type="project" value="UniProtKB-SubCell"/>
</dbReference>
<evidence type="ECO:0000256" key="3">
    <source>
        <dbReference type="ARBA" id="ARBA00022475"/>
    </source>
</evidence>
<evidence type="ECO:0000256" key="6">
    <source>
        <dbReference type="ARBA" id="ARBA00022989"/>
    </source>
</evidence>
<gene>
    <name evidence="10" type="ORF">LCGC14_2260060</name>
</gene>
<accession>A0A0F9DMC8</accession>
<reference evidence="10" key="1">
    <citation type="journal article" date="2015" name="Nature">
        <title>Complex archaea that bridge the gap between prokaryotes and eukaryotes.</title>
        <authorList>
            <person name="Spang A."/>
            <person name="Saw J.H."/>
            <person name="Jorgensen S.L."/>
            <person name="Zaremba-Niedzwiedzka K."/>
            <person name="Martijn J."/>
            <person name="Lind A.E."/>
            <person name="van Eijk R."/>
            <person name="Schleper C."/>
            <person name="Guy L."/>
            <person name="Ettema T.J."/>
        </authorList>
    </citation>
    <scope>NUCLEOTIDE SEQUENCE</scope>
</reference>
<evidence type="ECO:0000256" key="2">
    <source>
        <dbReference type="ARBA" id="ARBA00022448"/>
    </source>
</evidence>
<dbReference type="AlphaFoldDB" id="A0A0F9DMC8"/>
<keyword evidence="2" id="KW-0813">Transport</keyword>
<dbReference type="PANTHER" id="PTHR11795:SF445">
    <property type="entry name" value="AMINO ACID ABC TRANSPORTER PERMEASE PROTEIN"/>
    <property type="match status" value="1"/>
</dbReference>
<proteinExistence type="inferred from homology"/>
<comment type="subcellular location">
    <subcellularLocation>
        <location evidence="1">Cell membrane</location>
        <topology evidence="1">Multi-pass membrane protein</topology>
    </subcellularLocation>
</comment>
<dbReference type="GO" id="GO:0006865">
    <property type="term" value="P:amino acid transport"/>
    <property type="evidence" value="ECO:0007669"/>
    <property type="project" value="UniProtKB-KW"/>
</dbReference>
<keyword evidence="4 9" id="KW-0812">Transmembrane</keyword>
<dbReference type="PANTHER" id="PTHR11795">
    <property type="entry name" value="BRANCHED-CHAIN AMINO ACID TRANSPORT SYSTEM PERMEASE PROTEIN LIVH"/>
    <property type="match status" value="1"/>
</dbReference>
<comment type="similarity">
    <text evidence="8">Belongs to the binding-protein-dependent transport system permease family. LivHM subfamily.</text>
</comment>
<evidence type="ECO:0000256" key="8">
    <source>
        <dbReference type="ARBA" id="ARBA00037998"/>
    </source>
</evidence>
<feature type="non-terminal residue" evidence="10">
    <location>
        <position position="188"/>
    </location>
</feature>
<dbReference type="SUPFAM" id="SSF55874">
    <property type="entry name" value="ATPase domain of HSP90 chaperone/DNA topoisomerase II/histidine kinase"/>
    <property type="match status" value="1"/>
</dbReference>
<keyword evidence="5" id="KW-0029">Amino-acid transport</keyword>
<dbReference type="InterPro" id="IPR036890">
    <property type="entry name" value="HATPase_C_sf"/>
</dbReference>
<keyword evidence="7 9" id="KW-0472">Membrane</keyword>
<evidence type="ECO:0000256" key="7">
    <source>
        <dbReference type="ARBA" id="ARBA00023136"/>
    </source>
</evidence>
<evidence type="ECO:0000256" key="5">
    <source>
        <dbReference type="ARBA" id="ARBA00022970"/>
    </source>
</evidence>
<name>A0A0F9DMC8_9ZZZZ</name>
<dbReference type="Gene3D" id="3.30.565.10">
    <property type="entry name" value="Histidine kinase-like ATPase, C-terminal domain"/>
    <property type="match status" value="1"/>
</dbReference>
<feature type="transmembrane region" description="Helical" evidence="9">
    <location>
        <begin position="38"/>
        <end position="57"/>
    </location>
</feature>
<organism evidence="10">
    <name type="scientific">marine sediment metagenome</name>
    <dbReference type="NCBI Taxonomy" id="412755"/>
    <lineage>
        <taxon>unclassified sequences</taxon>
        <taxon>metagenomes</taxon>
        <taxon>ecological metagenomes</taxon>
    </lineage>
</organism>
<evidence type="ECO:0000313" key="10">
    <source>
        <dbReference type="EMBL" id="KKL54971.1"/>
    </source>
</evidence>
<evidence type="ECO:0000256" key="1">
    <source>
        <dbReference type="ARBA" id="ARBA00004651"/>
    </source>
</evidence>
<evidence type="ECO:0000256" key="4">
    <source>
        <dbReference type="ARBA" id="ARBA00022692"/>
    </source>
</evidence>
<dbReference type="Pfam" id="PF02653">
    <property type="entry name" value="BPD_transp_2"/>
    <property type="match status" value="1"/>
</dbReference>
<keyword evidence="3" id="KW-1003">Cell membrane</keyword>
<dbReference type="EMBL" id="LAZR01031006">
    <property type="protein sequence ID" value="KKL54971.1"/>
    <property type="molecule type" value="Genomic_DNA"/>
</dbReference>
<keyword evidence="6 9" id="KW-1133">Transmembrane helix</keyword>
<dbReference type="GO" id="GO:0022857">
    <property type="term" value="F:transmembrane transporter activity"/>
    <property type="evidence" value="ECO:0007669"/>
    <property type="project" value="InterPro"/>
</dbReference>
<evidence type="ECO:0000256" key="9">
    <source>
        <dbReference type="SAM" id="Phobius"/>
    </source>
</evidence>
<protein>
    <recommendedName>
        <fullName evidence="11">Histidine kinase domain-containing protein</fullName>
    </recommendedName>
</protein>
<dbReference type="InterPro" id="IPR001851">
    <property type="entry name" value="ABC_transp_permease"/>
</dbReference>
<sequence>MVFAVDFLFRRTKFGIAMRATSDSRELAQISGINTKRIVLYTWFIAGGITGFGATFYRANLPKFDSFTGFLLLLPIFAVVILGGVGSFRGGIIAALIYGFVRQAFFIILTEFQKDGGIEDMLSNIEIPSSIRVVKEFNENLPTILGDPDQIIPVFRNIILNAIQAMDKGGNLIIKTTTPSSERVSISI</sequence>
<evidence type="ECO:0008006" key="11">
    <source>
        <dbReference type="Google" id="ProtNLM"/>
    </source>
</evidence>
<comment type="caution">
    <text evidence="10">The sequence shown here is derived from an EMBL/GenBank/DDBJ whole genome shotgun (WGS) entry which is preliminary data.</text>
</comment>
<dbReference type="CDD" id="cd06582">
    <property type="entry name" value="TM_PBP1_LivH_like"/>
    <property type="match status" value="1"/>
</dbReference>
<dbReference type="InterPro" id="IPR052157">
    <property type="entry name" value="BCAA_transport_permease"/>
</dbReference>